<organism evidence="2 3">
    <name type="scientific">Kutzneria buriramensis</name>
    <dbReference type="NCBI Taxonomy" id="1045776"/>
    <lineage>
        <taxon>Bacteria</taxon>
        <taxon>Bacillati</taxon>
        <taxon>Actinomycetota</taxon>
        <taxon>Actinomycetes</taxon>
        <taxon>Pseudonocardiales</taxon>
        <taxon>Pseudonocardiaceae</taxon>
        <taxon>Kutzneria</taxon>
    </lineage>
</organism>
<comment type="caution">
    <text evidence="2">The sequence shown here is derived from an EMBL/GenBank/DDBJ whole genome shotgun (WGS) entry which is preliminary data.</text>
</comment>
<name>A0A3E0GUM2_9PSEU</name>
<dbReference type="AlphaFoldDB" id="A0A3E0GUM2"/>
<evidence type="ECO:0000256" key="1">
    <source>
        <dbReference type="SAM" id="MobiDB-lite"/>
    </source>
</evidence>
<dbReference type="RefSeq" id="WP_147329028.1">
    <property type="nucleotide sequence ID" value="NZ_CP144375.1"/>
</dbReference>
<proteinExistence type="predicted"/>
<accession>A0A3E0GUM2</accession>
<feature type="compositionally biased region" description="Low complexity" evidence="1">
    <location>
        <begin position="54"/>
        <end position="72"/>
    </location>
</feature>
<evidence type="ECO:0000313" key="3">
    <source>
        <dbReference type="Proteomes" id="UP000256269"/>
    </source>
</evidence>
<feature type="compositionally biased region" description="Polar residues" evidence="1">
    <location>
        <begin position="30"/>
        <end position="39"/>
    </location>
</feature>
<dbReference type="EMBL" id="QUNO01000035">
    <property type="protein sequence ID" value="REH25988.1"/>
    <property type="molecule type" value="Genomic_DNA"/>
</dbReference>
<feature type="compositionally biased region" description="Basic and acidic residues" evidence="1">
    <location>
        <begin position="43"/>
        <end position="52"/>
    </location>
</feature>
<dbReference type="Proteomes" id="UP000256269">
    <property type="component" value="Unassembled WGS sequence"/>
</dbReference>
<feature type="region of interest" description="Disordered" evidence="1">
    <location>
        <begin position="30"/>
        <end position="98"/>
    </location>
</feature>
<gene>
    <name evidence="2" type="ORF">BCF44_13527</name>
</gene>
<sequence length="98" mass="10428">MSTSYVPTERVDLDQLTAVVDAVRAGHSTLAGSGLTSSVAAGEARERRDHRTAARTAPTQQPAPTAATAEATRLPRRLRPRRRAPLPVRPGVLPTATH</sequence>
<keyword evidence="3" id="KW-1185">Reference proteome</keyword>
<feature type="compositionally biased region" description="Basic residues" evidence="1">
    <location>
        <begin position="74"/>
        <end position="84"/>
    </location>
</feature>
<reference evidence="2 3" key="1">
    <citation type="submission" date="2018-08" db="EMBL/GenBank/DDBJ databases">
        <title>Genomic Encyclopedia of Archaeal and Bacterial Type Strains, Phase II (KMG-II): from individual species to whole genera.</title>
        <authorList>
            <person name="Goeker M."/>
        </authorList>
    </citation>
    <scope>NUCLEOTIDE SEQUENCE [LARGE SCALE GENOMIC DNA]</scope>
    <source>
        <strain evidence="2 3">DSM 45791</strain>
    </source>
</reference>
<evidence type="ECO:0000313" key="2">
    <source>
        <dbReference type="EMBL" id="REH25988.1"/>
    </source>
</evidence>
<protein>
    <submittedName>
        <fullName evidence="2">Uncharacterized protein</fullName>
    </submittedName>
</protein>